<evidence type="ECO:0000256" key="11">
    <source>
        <dbReference type="ARBA" id="ARBA00031473"/>
    </source>
</evidence>
<dbReference type="EC" id="2.7.7.14" evidence="10"/>
<evidence type="ECO:0000256" key="2">
    <source>
        <dbReference type="ARBA" id="ARBA00010101"/>
    </source>
</evidence>
<evidence type="ECO:0000256" key="7">
    <source>
        <dbReference type="ARBA" id="ARBA00023209"/>
    </source>
</evidence>
<evidence type="ECO:0000313" key="14">
    <source>
        <dbReference type="EMBL" id="ESZ97552.1"/>
    </source>
</evidence>
<keyword evidence="6" id="KW-0443">Lipid metabolism</keyword>
<evidence type="ECO:0000256" key="9">
    <source>
        <dbReference type="ARBA" id="ARBA00024191"/>
    </source>
</evidence>
<evidence type="ECO:0000313" key="15">
    <source>
        <dbReference type="Proteomes" id="UP000019487"/>
    </source>
</evidence>
<proteinExistence type="inferred from homology"/>
<keyword evidence="5 14" id="KW-0548">Nucleotidyltransferase</keyword>
<evidence type="ECO:0000259" key="13">
    <source>
        <dbReference type="Pfam" id="PF01467"/>
    </source>
</evidence>
<evidence type="ECO:0000256" key="10">
    <source>
        <dbReference type="ARBA" id="ARBA00024221"/>
    </source>
</evidence>
<comment type="caution">
    <text evidence="14">The sequence shown here is derived from an EMBL/GenBank/DDBJ whole genome shotgun (WGS) entry which is preliminary data.</text>
</comment>
<keyword evidence="4 14" id="KW-0808">Transferase</keyword>
<feature type="compositionally biased region" description="Basic and acidic residues" evidence="12">
    <location>
        <begin position="425"/>
        <end position="447"/>
    </location>
</feature>
<sequence length="447" mass="50096">MPTNFEEELEGPFGEAAPEILEDRIWVDGCWDFFHHGHAGAMLQARQLGNELVVGIHSDESILENKGPTVMTLQERIAAVDACRWVTQSVSYAPYVTSLPWISHYGCKYVVHGDDITSDSSGEDCYRFVKAAGRFKVVKRTPSISTTDLVGRMLLCTRTHFIKSLPKLLAGEDGSGTTEERKADGKAMTERMRMYATDETGFNPGSSVWFWKASIAAREDETENEKGVFSSLMQGSTPKPGQRVVYVDGGFDLFSSGHIEFLRQVIEAEEKLAGEEGWYSKEAVAERVGKGADYAPCFVVAGVHDDEVINHWKGVNYPIMNIYERGLCVLQCKYVNAVIFGAPFTPTKAYLTTTPWGVPDAVYHGPTSFMPLTYDPYVASKEMGIYREIGTHEFAFVNAGQIVQRILKSRDMYEERQRLKGVKGIGEDAQRTRERMEEEQRLKENLA</sequence>
<dbReference type="EMBL" id="AYSA01000083">
    <property type="protein sequence ID" value="ESZ97552.1"/>
    <property type="molecule type" value="Genomic_DNA"/>
</dbReference>
<dbReference type="GO" id="GO:0006646">
    <property type="term" value="P:phosphatidylethanolamine biosynthetic process"/>
    <property type="evidence" value="ECO:0007669"/>
    <property type="project" value="UniProtKB-UniPathway"/>
</dbReference>
<dbReference type="OrthoDB" id="40021at2759"/>
<dbReference type="Gene3D" id="3.40.50.620">
    <property type="entry name" value="HUPs"/>
    <property type="match status" value="2"/>
</dbReference>
<evidence type="ECO:0000256" key="4">
    <source>
        <dbReference type="ARBA" id="ARBA00022679"/>
    </source>
</evidence>
<keyword evidence="3" id="KW-0444">Lipid biosynthesis</keyword>
<evidence type="ECO:0000256" key="6">
    <source>
        <dbReference type="ARBA" id="ARBA00023098"/>
    </source>
</evidence>
<comment type="pathway">
    <text evidence="1">Lipid metabolism.</text>
</comment>
<dbReference type="InterPro" id="IPR004821">
    <property type="entry name" value="Cyt_trans-like"/>
</dbReference>
<evidence type="ECO:0000256" key="1">
    <source>
        <dbReference type="ARBA" id="ARBA00005189"/>
    </source>
</evidence>
<dbReference type="PANTHER" id="PTHR45780:SF2">
    <property type="entry name" value="ETHANOLAMINE-PHOSPHATE CYTIDYLYLTRANSFERASE"/>
    <property type="match status" value="1"/>
</dbReference>
<gene>
    <name evidence="14" type="ORF">SBOR_2099</name>
</gene>
<dbReference type="Pfam" id="PF01467">
    <property type="entry name" value="CTP_transf_like"/>
    <property type="match status" value="1"/>
</dbReference>
<dbReference type="NCBIfam" id="TIGR00125">
    <property type="entry name" value="cyt_tran_rel"/>
    <property type="match status" value="1"/>
</dbReference>
<dbReference type="GO" id="GO:0004306">
    <property type="term" value="F:ethanolamine-phosphate cytidylyltransferase activity"/>
    <property type="evidence" value="ECO:0007669"/>
    <property type="project" value="UniProtKB-EC"/>
</dbReference>
<keyword evidence="15" id="KW-1185">Reference proteome</keyword>
<feature type="region of interest" description="Disordered" evidence="12">
    <location>
        <begin position="424"/>
        <end position="447"/>
    </location>
</feature>
<dbReference type="STRING" id="1432307.W9CL71"/>
<dbReference type="UniPathway" id="UPA00558">
    <property type="reaction ID" value="UER00742"/>
</dbReference>
<dbReference type="CDD" id="cd02174">
    <property type="entry name" value="CCT"/>
    <property type="match status" value="1"/>
</dbReference>
<organism evidence="14 15">
    <name type="scientific">Sclerotinia borealis (strain F-4128)</name>
    <dbReference type="NCBI Taxonomy" id="1432307"/>
    <lineage>
        <taxon>Eukaryota</taxon>
        <taxon>Fungi</taxon>
        <taxon>Dikarya</taxon>
        <taxon>Ascomycota</taxon>
        <taxon>Pezizomycotina</taxon>
        <taxon>Leotiomycetes</taxon>
        <taxon>Helotiales</taxon>
        <taxon>Sclerotiniaceae</taxon>
        <taxon>Sclerotinia</taxon>
    </lineage>
</organism>
<dbReference type="PANTHER" id="PTHR45780">
    <property type="entry name" value="ETHANOLAMINE-PHOSPHATE CYTIDYLYLTRANSFERASE"/>
    <property type="match status" value="1"/>
</dbReference>
<dbReference type="Proteomes" id="UP000019487">
    <property type="component" value="Unassembled WGS sequence"/>
</dbReference>
<reference evidence="14 15" key="1">
    <citation type="journal article" date="2014" name="Genome Announc.">
        <title>Draft genome sequence of Sclerotinia borealis, a psychrophilic plant pathogenic fungus.</title>
        <authorList>
            <person name="Mardanov A.V."/>
            <person name="Beletsky A.V."/>
            <person name="Kadnikov V.V."/>
            <person name="Ignatov A.N."/>
            <person name="Ravin N.V."/>
        </authorList>
    </citation>
    <scope>NUCLEOTIDE SEQUENCE [LARGE SCALE GENOMIC DNA]</scope>
    <source>
        <strain evidence="15">F-4157</strain>
    </source>
</reference>
<comment type="pathway">
    <text evidence="9">Phospholipid metabolism; phosphatidylethanolamine biosynthesis; phosphatidylethanolamine from ethanolamine: step 2/3.</text>
</comment>
<evidence type="ECO:0000256" key="5">
    <source>
        <dbReference type="ARBA" id="ARBA00022695"/>
    </source>
</evidence>
<keyword evidence="8" id="KW-1208">Phospholipid metabolism</keyword>
<evidence type="ECO:0000256" key="3">
    <source>
        <dbReference type="ARBA" id="ARBA00022516"/>
    </source>
</evidence>
<keyword evidence="7" id="KW-0594">Phospholipid biosynthesis</keyword>
<dbReference type="HOGENOM" id="CLU_031246_0_0_1"/>
<comment type="similarity">
    <text evidence="2">Belongs to the cytidylyltransferase family.</text>
</comment>
<feature type="domain" description="Cytidyltransferase-like" evidence="13">
    <location>
        <begin position="27"/>
        <end position="150"/>
    </location>
</feature>
<dbReference type="InterPro" id="IPR044608">
    <property type="entry name" value="Ect1/PCYT2"/>
</dbReference>
<name>W9CL71_SCLBF</name>
<dbReference type="SUPFAM" id="SSF52374">
    <property type="entry name" value="Nucleotidylyl transferase"/>
    <property type="match status" value="2"/>
</dbReference>
<dbReference type="InterPro" id="IPR041723">
    <property type="entry name" value="CCT"/>
</dbReference>
<dbReference type="AlphaFoldDB" id="W9CL71"/>
<dbReference type="GO" id="GO:0005737">
    <property type="term" value="C:cytoplasm"/>
    <property type="evidence" value="ECO:0007669"/>
    <property type="project" value="TreeGrafter"/>
</dbReference>
<dbReference type="InterPro" id="IPR014729">
    <property type="entry name" value="Rossmann-like_a/b/a_fold"/>
</dbReference>
<evidence type="ECO:0000256" key="12">
    <source>
        <dbReference type="SAM" id="MobiDB-lite"/>
    </source>
</evidence>
<protein>
    <recommendedName>
        <fullName evidence="10">ethanolamine-phosphate cytidylyltransferase</fullName>
        <ecNumber evidence="10">2.7.7.14</ecNumber>
    </recommendedName>
    <alternativeName>
        <fullName evidence="11">CTP:phosphoethanolamine cytidylyltransferase</fullName>
    </alternativeName>
</protein>
<accession>W9CL71</accession>
<evidence type="ECO:0000256" key="8">
    <source>
        <dbReference type="ARBA" id="ARBA00023264"/>
    </source>
</evidence>